<dbReference type="EMBL" id="SLZQ01000007">
    <property type="protein sequence ID" value="TCS36305.1"/>
    <property type="molecule type" value="Genomic_DNA"/>
</dbReference>
<keyword evidence="5" id="KW-1185">Reference proteome</keyword>
<accession>A0A4R3HW34</accession>
<dbReference type="InterPro" id="IPR010126">
    <property type="entry name" value="Esterase_phb"/>
</dbReference>
<dbReference type="Gene3D" id="3.40.50.1820">
    <property type="entry name" value="alpha/beta hydrolase"/>
    <property type="match status" value="1"/>
</dbReference>
<protein>
    <submittedName>
        <fullName evidence="4">Poly(Hydroxyalkanoate) depolymerase family esterase</fullName>
    </submittedName>
</protein>
<dbReference type="Pfam" id="PF10503">
    <property type="entry name" value="Esterase_PHB"/>
    <property type="match status" value="1"/>
</dbReference>
<dbReference type="RefSeq" id="WP_132259132.1">
    <property type="nucleotide sequence ID" value="NZ_SLZQ01000007.1"/>
</dbReference>
<evidence type="ECO:0000256" key="3">
    <source>
        <dbReference type="SAM" id="MobiDB-lite"/>
    </source>
</evidence>
<dbReference type="OrthoDB" id="9767239at2"/>
<feature type="region of interest" description="Disordered" evidence="3">
    <location>
        <begin position="45"/>
        <end position="78"/>
    </location>
</feature>
<keyword evidence="2" id="KW-0378">Hydrolase</keyword>
<feature type="compositionally biased region" description="Basic and acidic residues" evidence="3">
    <location>
        <begin position="62"/>
        <end position="72"/>
    </location>
</feature>
<evidence type="ECO:0000313" key="4">
    <source>
        <dbReference type="EMBL" id="TCS36305.1"/>
    </source>
</evidence>
<gene>
    <name evidence="4" type="ORF">EDC30_107122</name>
</gene>
<dbReference type="AlphaFoldDB" id="A0A4R3HW34"/>
<dbReference type="InterPro" id="IPR050955">
    <property type="entry name" value="Plant_Biomass_Hydrol_Est"/>
</dbReference>
<organism evidence="4 5">
    <name type="scientific">Paucimonas lemoignei</name>
    <name type="common">Pseudomonas lemoignei</name>
    <dbReference type="NCBI Taxonomy" id="29443"/>
    <lineage>
        <taxon>Bacteria</taxon>
        <taxon>Pseudomonadati</taxon>
        <taxon>Pseudomonadota</taxon>
        <taxon>Betaproteobacteria</taxon>
        <taxon>Burkholderiales</taxon>
        <taxon>Burkholderiaceae</taxon>
        <taxon>Paucimonas</taxon>
    </lineage>
</organism>
<evidence type="ECO:0000256" key="2">
    <source>
        <dbReference type="ARBA" id="ARBA00022801"/>
    </source>
</evidence>
<dbReference type="PANTHER" id="PTHR43037">
    <property type="entry name" value="UNNAMED PRODUCT-RELATED"/>
    <property type="match status" value="1"/>
</dbReference>
<dbReference type="PANTHER" id="PTHR43037:SF1">
    <property type="entry name" value="BLL1128 PROTEIN"/>
    <property type="match status" value="1"/>
</dbReference>
<dbReference type="GO" id="GO:0016787">
    <property type="term" value="F:hydrolase activity"/>
    <property type="evidence" value="ECO:0007669"/>
    <property type="project" value="UniProtKB-KW"/>
</dbReference>
<name>A0A4R3HW34_PAULE</name>
<dbReference type="InterPro" id="IPR029058">
    <property type="entry name" value="AB_hydrolase_fold"/>
</dbReference>
<evidence type="ECO:0000313" key="5">
    <source>
        <dbReference type="Proteomes" id="UP000295382"/>
    </source>
</evidence>
<dbReference type="NCBIfam" id="TIGR01840">
    <property type="entry name" value="esterase_phb"/>
    <property type="match status" value="1"/>
</dbReference>
<dbReference type="GO" id="GO:0005576">
    <property type="term" value="C:extracellular region"/>
    <property type="evidence" value="ECO:0007669"/>
    <property type="project" value="InterPro"/>
</dbReference>
<evidence type="ECO:0000256" key="1">
    <source>
        <dbReference type="ARBA" id="ARBA00022729"/>
    </source>
</evidence>
<reference evidence="4 5" key="1">
    <citation type="submission" date="2019-03" db="EMBL/GenBank/DDBJ databases">
        <title>Genomic Encyclopedia of Type Strains, Phase IV (KMG-IV): sequencing the most valuable type-strain genomes for metagenomic binning, comparative biology and taxonomic classification.</title>
        <authorList>
            <person name="Goeker M."/>
        </authorList>
    </citation>
    <scope>NUCLEOTIDE SEQUENCE [LARGE SCALE GENOMIC DNA]</scope>
    <source>
        <strain evidence="4 5">DSM 7445</strain>
    </source>
</reference>
<dbReference type="Proteomes" id="UP000295382">
    <property type="component" value="Unassembled WGS sequence"/>
</dbReference>
<comment type="caution">
    <text evidence="4">The sequence shown here is derived from an EMBL/GenBank/DDBJ whole genome shotgun (WGS) entry which is preliminary data.</text>
</comment>
<proteinExistence type="predicted"/>
<dbReference type="SUPFAM" id="SSF53474">
    <property type="entry name" value="alpha/beta-Hydrolases"/>
    <property type="match status" value="2"/>
</dbReference>
<sequence>MNFNADIFAKLRDATSLLQTEGPMAATAAIQRALQGMSMPGAAVPPNAWANPMPSPSGMHDINPRTEDKAETSPDEPDFLTRFRKSFRDNWTGSLPGMPEAVEVDVIDADRTEAAPGRFTAGAFANSAGRRAYKLYVPSSYRGKEGPALPLIVMLHGCKQNPDDFAAGTNMNQLAEEQGCLVLYPAQAQNANGSNCWNWFQTGDQQRGRGEPSIIAEMTQEIMRTYHVDPQRVYVAGLSAGGAMAAVMANTYPELFAAVGLHSGLPHGAAHDVMSAFAAMRNGMPGSGSQHRSASANQRRSPVPAIVFHGDRDTTVHPRNSDQALAQCMAHQPPKASRADTQGNRRIATEKGTIPGGRAFTKVMCYDDDGSLFAEQWTIHGAGHAWSGGSSKGSYTDPKGPDASLEMLRFFMLHKKA</sequence>
<keyword evidence="1" id="KW-0732">Signal</keyword>